<dbReference type="EMBL" id="JAEPQZ010000007">
    <property type="protein sequence ID" value="KAG2179146.1"/>
    <property type="molecule type" value="Genomic_DNA"/>
</dbReference>
<accession>A0A8H7PTW0</accession>
<comment type="caution">
    <text evidence="4">The sequence shown here is derived from an EMBL/GenBank/DDBJ whole genome shotgun (WGS) entry which is preliminary data.</text>
</comment>
<dbReference type="InterPro" id="IPR002509">
    <property type="entry name" value="NODB_dom"/>
</dbReference>
<dbReference type="Proteomes" id="UP000654370">
    <property type="component" value="Unassembled WGS sequence"/>
</dbReference>
<evidence type="ECO:0000256" key="1">
    <source>
        <dbReference type="SAM" id="MobiDB-lite"/>
    </source>
</evidence>
<feature type="domain" description="NodB homology" evidence="3">
    <location>
        <begin position="65"/>
        <end position="181"/>
    </location>
</feature>
<dbReference type="CDD" id="cd10919">
    <property type="entry name" value="CE4_CDA_like"/>
    <property type="match status" value="1"/>
</dbReference>
<dbReference type="SUPFAM" id="SSF88713">
    <property type="entry name" value="Glycoside hydrolase/deacetylase"/>
    <property type="match status" value="1"/>
</dbReference>
<sequence>MKNFAVSLAVAATLLSSFVVAQDGTPTIVQGGANPYTCDPTKCIAPKCLCASQSPPGGIKPADAPQFVTITFDDSVQPELIQTAADLLNVQNPNGCKAKGSWYVSMMYTDFALVQQWFAEGNEVADHTFTHVGTPSAQEIQAAADMLYSYAGVPHGMLKGFRAPFLNYTADTLKEIQAQGFLYDTSATAVVDDNYWPYTLDNGMANDCWTGICNPGTVNLPGVWEVPMYAVLDNASVPQLMDVYLSGTPEDVTNWSQTNFDRHYNGNRQPFGIYVHPTHLTNYPGLPDATAQKAGVVNFIQSLAGKPDVWFVTNDQLLQWMQNPVPASQLANQTYMQCQKPVTPKEICNGLETLNITSGVVSGPLLNACNFNTSNFATCYNCPGSAPTLETPVPASAVANGTSGYRTPLPDNCSPFWWDPVAGQCLCTTSSCAYQDTALPKQQNSTNGTSSGSSNGSSASSSGKASGASPGPVVASTLSIAAAIFISLIM</sequence>
<evidence type="ECO:0000256" key="2">
    <source>
        <dbReference type="SAM" id="SignalP"/>
    </source>
</evidence>
<evidence type="ECO:0000313" key="4">
    <source>
        <dbReference type="EMBL" id="KAG2179146.1"/>
    </source>
</evidence>
<dbReference type="GO" id="GO:0005975">
    <property type="term" value="P:carbohydrate metabolic process"/>
    <property type="evidence" value="ECO:0007669"/>
    <property type="project" value="InterPro"/>
</dbReference>
<dbReference type="Pfam" id="PF01522">
    <property type="entry name" value="Polysacc_deac_1"/>
    <property type="match status" value="1"/>
</dbReference>
<feature type="region of interest" description="Disordered" evidence="1">
    <location>
        <begin position="442"/>
        <end position="472"/>
    </location>
</feature>
<evidence type="ECO:0000313" key="5">
    <source>
        <dbReference type="Proteomes" id="UP000654370"/>
    </source>
</evidence>
<organism evidence="4 5">
    <name type="scientific">Mortierella isabellina</name>
    <name type="common">Filamentous fungus</name>
    <name type="synonym">Umbelopsis isabellina</name>
    <dbReference type="NCBI Taxonomy" id="91625"/>
    <lineage>
        <taxon>Eukaryota</taxon>
        <taxon>Fungi</taxon>
        <taxon>Fungi incertae sedis</taxon>
        <taxon>Mucoromycota</taxon>
        <taxon>Mucoromycotina</taxon>
        <taxon>Umbelopsidomycetes</taxon>
        <taxon>Umbelopsidales</taxon>
        <taxon>Umbelopsidaceae</taxon>
        <taxon>Umbelopsis</taxon>
    </lineage>
</organism>
<dbReference type="GO" id="GO:0016810">
    <property type="term" value="F:hydrolase activity, acting on carbon-nitrogen (but not peptide) bonds"/>
    <property type="evidence" value="ECO:0007669"/>
    <property type="project" value="InterPro"/>
</dbReference>
<dbReference type="InterPro" id="IPR011330">
    <property type="entry name" value="Glyco_hydro/deAcase_b/a-brl"/>
</dbReference>
<proteinExistence type="predicted"/>
<feature type="signal peptide" evidence="2">
    <location>
        <begin position="1"/>
        <end position="21"/>
    </location>
</feature>
<keyword evidence="2" id="KW-0732">Signal</keyword>
<dbReference type="AlphaFoldDB" id="A0A8H7PTW0"/>
<reference evidence="4" key="1">
    <citation type="submission" date="2020-12" db="EMBL/GenBank/DDBJ databases">
        <title>Metabolic potential, ecology and presence of endohyphal bacteria is reflected in genomic diversity of Mucoromycotina.</title>
        <authorList>
            <person name="Muszewska A."/>
            <person name="Okrasinska A."/>
            <person name="Steczkiewicz K."/>
            <person name="Drgas O."/>
            <person name="Orlowska M."/>
            <person name="Perlinska-Lenart U."/>
            <person name="Aleksandrzak-Piekarczyk T."/>
            <person name="Szatraj K."/>
            <person name="Zielenkiewicz U."/>
            <person name="Pilsyk S."/>
            <person name="Malc E."/>
            <person name="Mieczkowski P."/>
            <person name="Kruszewska J.S."/>
            <person name="Biernat P."/>
            <person name="Pawlowska J."/>
        </authorList>
    </citation>
    <scope>NUCLEOTIDE SEQUENCE</scope>
    <source>
        <strain evidence="4">WA0000067209</strain>
    </source>
</reference>
<dbReference type="PANTHER" id="PTHR45985:SF3">
    <property type="entry name" value="CHITIN DEACETYLASE-LIKE 4"/>
    <property type="match status" value="1"/>
</dbReference>
<dbReference type="OrthoDB" id="504708at2759"/>
<dbReference type="Gene3D" id="3.20.20.370">
    <property type="entry name" value="Glycoside hydrolase/deacetylase"/>
    <property type="match status" value="1"/>
</dbReference>
<dbReference type="PANTHER" id="PTHR45985">
    <property type="match status" value="1"/>
</dbReference>
<feature type="chain" id="PRO_5034302622" description="NodB homology domain-containing protein" evidence="2">
    <location>
        <begin position="22"/>
        <end position="490"/>
    </location>
</feature>
<protein>
    <recommendedName>
        <fullName evidence="3">NodB homology domain-containing protein</fullName>
    </recommendedName>
</protein>
<keyword evidence="5" id="KW-1185">Reference proteome</keyword>
<name>A0A8H7PTW0_MORIS</name>
<dbReference type="InterPro" id="IPR052740">
    <property type="entry name" value="CE4"/>
</dbReference>
<evidence type="ECO:0000259" key="3">
    <source>
        <dbReference type="Pfam" id="PF01522"/>
    </source>
</evidence>
<gene>
    <name evidence="4" type="ORF">INT43_001996</name>
</gene>
<feature type="compositionally biased region" description="Low complexity" evidence="1">
    <location>
        <begin position="444"/>
        <end position="472"/>
    </location>
</feature>